<dbReference type="InterPro" id="IPR003439">
    <property type="entry name" value="ABC_transporter-like_ATP-bd"/>
</dbReference>
<accession>A0A3N0BJW3</accession>
<dbReference type="Proteomes" id="UP000278632">
    <property type="component" value="Unassembled WGS sequence"/>
</dbReference>
<keyword evidence="6" id="KW-0547">Nucleotide-binding</keyword>
<dbReference type="SUPFAM" id="SSF52540">
    <property type="entry name" value="P-loop containing nucleoside triphosphate hydrolases"/>
    <property type="match status" value="2"/>
</dbReference>
<dbReference type="Pfam" id="PF00005">
    <property type="entry name" value="ABC_tran"/>
    <property type="match status" value="2"/>
</dbReference>
<dbReference type="InterPro" id="IPR017871">
    <property type="entry name" value="ABC_transporter-like_CS"/>
</dbReference>
<comment type="similarity">
    <text evidence="2">Belongs to the ABC transporter superfamily.</text>
</comment>
<protein>
    <submittedName>
        <fullName evidence="12">ABC transporter</fullName>
    </submittedName>
</protein>
<dbReference type="InterPro" id="IPR003593">
    <property type="entry name" value="AAA+_ATPase"/>
</dbReference>
<keyword evidence="13" id="KW-1185">Reference proteome</keyword>
<reference evidence="13" key="1">
    <citation type="submission" date="2018-05" db="EMBL/GenBank/DDBJ databases">
        <title>Genome Sequencing of selected type strains of the family Eggerthellaceae.</title>
        <authorList>
            <person name="Danylec N."/>
            <person name="Stoll D.A."/>
            <person name="Doetsch A."/>
            <person name="Huch M."/>
        </authorList>
    </citation>
    <scope>NUCLEOTIDE SEQUENCE [LARGE SCALE GENOMIC DNA]</scope>
    <source>
        <strain evidence="13">DSM 16106</strain>
    </source>
</reference>
<dbReference type="InterPro" id="IPR015856">
    <property type="entry name" value="ABC_transpr_CbiO/EcfA_su"/>
</dbReference>
<evidence type="ECO:0000313" key="13">
    <source>
        <dbReference type="Proteomes" id="UP000278632"/>
    </source>
</evidence>
<evidence type="ECO:0000256" key="3">
    <source>
        <dbReference type="ARBA" id="ARBA00022448"/>
    </source>
</evidence>
<dbReference type="OrthoDB" id="7757085at2"/>
<dbReference type="GO" id="GO:0042626">
    <property type="term" value="F:ATPase-coupled transmembrane transporter activity"/>
    <property type="evidence" value="ECO:0007669"/>
    <property type="project" value="TreeGrafter"/>
</dbReference>
<dbReference type="Gene3D" id="3.40.50.300">
    <property type="entry name" value="P-loop containing nucleotide triphosphate hydrolases"/>
    <property type="match status" value="2"/>
</dbReference>
<dbReference type="GO" id="GO:0043190">
    <property type="term" value="C:ATP-binding cassette (ABC) transporter complex"/>
    <property type="evidence" value="ECO:0007669"/>
    <property type="project" value="TreeGrafter"/>
</dbReference>
<dbReference type="GO" id="GO:0016887">
    <property type="term" value="F:ATP hydrolysis activity"/>
    <property type="evidence" value="ECO:0007669"/>
    <property type="project" value="InterPro"/>
</dbReference>
<feature type="domain" description="ABC transporter" evidence="11">
    <location>
        <begin position="1"/>
        <end position="240"/>
    </location>
</feature>
<keyword evidence="3" id="KW-0813">Transport</keyword>
<keyword evidence="4" id="KW-1003">Cell membrane</keyword>
<evidence type="ECO:0000256" key="7">
    <source>
        <dbReference type="ARBA" id="ARBA00022840"/>
    </source>
</evidence>
<dbReference type="InterPro" id="IPR050095">
    <property type="entry name" value="ECF_ABC_transporter_ATP-bd"/>
</dbReference>
<keyword evidence="9" id="KW-0472">Membrane</keyword>
<proteinExistence type="inferred from homology"/>
<evidence type="ECO:0000256" key="4">
    <source>
        <dbReference type="ARBA" id="ARBA00022475"/>
    </source>
</evidence>
<sequence length="459" mass="50003">MKLDSVSFCYEGRRKPALERIRLRADPGEFVLLCGPSGCGKTTLTRVLNGLCPEFYPGRLVGGYVLGETDMTALSIKEKSSMVGSVFQDPETQFFATRGYDEIVFGSEQRAVSAGRIRARLEELNRLLRLESLYGKDLFSMSSGEKQKIAVASACMLSPRMLVLDEPSANLDTQSALKLGTILAGLKEAGVSIVLSEHRAHYVKGVFDRALYIEGGRVLEDFAARDALALSGDELADRGLRPFEAPALRPLQDPSAYDGPSFCKTEALGFSYGSARVLEGLDLTIPQGRVTVVLGGNGAGKTTLLRVLSGLLEPSSGAIAFRGRSLSRRARIGQSFLLEQNGSNQIFSNRVEREFLIDVPGQSARDIRRTLEDLGLWEKRDLHPLRLSGGEKQRLLVGVSSLSAKKLLLLDEPTSGLDAANARRVSALLRRNAQQGQTVVIATHDVEFANRTADFAIRL</sequence>
<dbReference type="CDD" id="cd03225">
    <property type="entry name" value="ABC_cobalt_CbiO_domain1"/>
    <property type="match status" value="1"/>
</dbReference>
<comment type="function">
    <text evidence="10">Probably part of an ABC transporter complex. Responsible for energy coupling to the transport system.</text>
</comment>
<dbReference type="AlphaFoldDB" id="A0A3N0BJW3"/>
<evidence type="ECO:0000256" key="8">
    <source>
        <dbReference type="ARBA" id="ARBA00022967"/>
    </source>
</evidence>
<name>A0A3N0BJW3_9ACTN</name>
<evidence type="ECO:0000256" key="10">
    <source>
        <dbReference type="ARBA" id="ARBA00025157"/>
    </source>
</evidence>
<dbReference type="PANTHER" id="PTHR43553">
    <property type="entry name" value="HEAVY METAL TRANSPORTER"/>
    <property type="match status" value="1"/>
</dbReference>
<keyword evidence="5" id="KW-0677">Repeat</keyword>
<evidence type="ECO:0000256" key="1">
    <source>
        <dbReference type="ARBA" id="ARBA00004202"/>
    </source>
</evidence>
<dbReference type="PROSITE" id="PS00211">
    <property type="entry name" value="ABC_TRANSPORTER_1"/>
    <property type="match status" value="1"/>
</dbReference>
<evidence type="ECO:0000256" key="5">
    <source>
        <dbReference type="ARBA" id="ARBA00022737"/>
    </source>
</evidence>
<dbReference type="RefSeq" id="WP_123191223.1">
    <property type="nucleotide sequence ID" value="NZ_QICD01000002.1"/>
</dbReference>
<dbReference type="SMART" id="SM00382">
    <property type="entry name" value="AAA"/>
    <property type="match status" value="2"/>
</dbReference>
<evidence type="ECO:0000256" key="6">
    <source>
        <dbReference type="ARBA" id="ARBA00022741"/>
    </source>
</evidence>
<dbReference type="InterPro" id="IPR027417">
    <property type="entry name" value="P-loop_NTPase"/>
</dbReference>
<evidence type="ECO:0000256" key="2">
    <source>
        <dbReference type="ARBA" id="ARBA00005417"/>
    </source>
</evidence>
<comment type="subcellular location">
    <subcellularLocation>
        <location evidence="1">Cell membrane</location>
        <topology evidence="1">Peripheral membrane protein</topology>
    </subcellularLocation>
</comment>
<evidence type="ECO:0000256" key="9">
    <source>
        <dbReference type="ARBA" id="ARBA00023136"/>
    </source>
</evidence>
<comment type="caution">
    <text evidence="12">The sequence shown here is derived from an EMBL/GenBank/DDBJ whole genome shotgun (WGS) entry which is preliminary data.</text>
</comment>
<feature type="domain" description="ABC transporter" evidence="11">
    <location>
        <begin position="263"/>
        <end position="459"/>
    </location>
</feature>
<dbReference type="PROSITE" id="PS50893">
    <property type="entry name" value="ABC_TRANSPORTER_2"/>
    <property type="match status" value="2"/>
</dbReference>
<dbReference type="EMBL" id="QICD01000002">
    <property type="protein sequence ID" value="RNL48295.1"/>
    <property type="molecule type" value="Genomic_DNA"/>
</dbReference>
<evidence type="ECO:0000259" key="11">
    <source>
        <dbReference type="PROSITE" id="PS50893"/>
    </source>
</evidence>
<dbReference type="GO" id="GO:0005524">
    <property type="term" value="F:ATP binding"/>
    <property type="evidence" value="ECO:0007669"/>
    <property type="project" value="UniProtKB-KW"/>
</dbReference>
<gene>
    <name evidence="12" type="ORF">DMP08_01365</name>
</gene>
<evidence type="ECO:0000313" key="12">
    <source>
        <dbReference type="EMBL" id="RNL48295.1"/>
    </source>
</evidence>
<keyword evidence="7" id="KW-0067">ATP-binding</keyword>
<keyword evidence="8" id="KW-1278">Translocase</keyword>
<organism evidence="12 13">
    <name type="scientific">Paraeggerthella hongkongensis</name>
    <dbReference type="NCBI Taxonomy" id="230658"/>
    <lineage>
        <taxon>Bacteria</taxon>
        <taxon>Bacillati</taxon>
        <taxon>Actinomycetota</taxon>
        <taxon>Coriobacteriia</taxon>
        <taxon>Eggerthellales</taxon>
        <taxon>Eggerthellaceae</taxon>
        <taxon>Paraeggerthella</taxon>
    </lineage>
</organism>
<dbReference type="PANTHER" id="PTHR43553:SF23">
    <property type="entry name" value="ABC TRANSPORTER ATP-BINDING COMPONENT"/>
    <property type="match status" value="1"/>
</dbReference>